<keyword evidence="4" id="KW-1185">Reference proteome</keyword>
<name>A0A2N0VEG5_9BACT</name>
<organism evidence="3 4">
    <name type="scientific">Rhodohalobacter barkolensis</name>
    <dbReference type="NCBI Taxonomy" id="2053187"/>
    <lineage>
        <taxon>Bacteria</taxon>
        <taxon>Pseudomonadati</taxon>
        <taxon>Balneolota</taxon>
        <taxon>Balneolia</taxon>
        <taxon>Balneolales</taxon>
        <taxon>Balneolaceae</taxon>
        <taxon>Rhodohalobacter</taxon>
    </lineage>
</organism>
<sequence length="232" mass="26128">MSSNKNNLKNSLRNSEPDPLDDYLDRAEKRTSIKQEEPEIPKPRKNYFGIIVLIVVGFFLLRGVSGISFNPISSIFQTVTTSQPSEDLLNRMNNRMVEMGYAGLNHDDLRDLRSKGVTATYISNVRALGFTDLTLDEAVSLAQADASSAFIAMMIELGYEPTVEDLVNLRSAGVTAFYTSNIHDLGYRDVTMEQLIRMQRIGVTTALIERLQEENGEDIPLEDIIRYRISNQ</sequence>
<dbReference type="AlphaFoldDB" id="A0A2N0VEG5"/>
<dbReference type="Proteomes" id="UP000233398">
    <property type="component" value="Unassembled WGS sequence"/>
</dbReference>
<keyword evidence="2" id="KW-1133">Transmembrane helix</keyword>
<proteinExistence type="predicted"/>
<keyword evidence="2" id="KW-0812">Transmembrane</keyword>
<dbReference type="OrthoDB" id="1524788at2"/>
<evidence type="ECO:0000313" key="4">
    <source>
        <dbReference type="Proteomes" id="UP000233398"/>
    </source>
</evidence>
<gene>
    <name evidence="3" type="ORF">CWD77_14295</name>
</gene>
<reference evidence="3 4" key="1">
    <citation type="submission" date="2017-11" db="EMBL/GenBank/DDBJ databases">
        <title>Rhodohalobacter 15182 sp. nov., isolated from a salt lake.</title>
        <authorList>
            <person name="Han S."/>
        </authorList>
    </citation>
    <scope>NUCLEOTIDE SEQUENCE [LARGE SCALE GENOMIC DNA]</scope>
    <source>
        <strain evidence="3 4">15182</strain>
    </source>
</reference>
<keyword evidence="2" id="KW-0472">Membrane</keyword>
<protein>
    <submittedName>
        <fullName evidence="3">Uncharacterized protein</fullName>
    </submittedName>
</protein>
<accession>A0A2N0VEG5</accession>
<evidence type="ECO:0000256" key="2">
    <source>
        <dbReference type="SAM" id="Phobius"/>
    </source>
</evidence>
<feature type="compositionally biased region" description="Low complexity" evidence="1">
    <location>
        <begin position="1"/>
        <end position="14"/>
    </location>
</feature>
<feature type="transmembrane region" description="Helical" evidence="2">
    <location>
        <begin position="47"/>
        <end position="69"/>
    </location>
</feature>
<dbReference type="RefSeq" id="WP_101074270.1">
    <property type="nucleotide sequence ID" value="NZ_PISP01000006.1"/>
</dbReference>
<evidence type="ECO:0000313" key="3">
    <source>
        <dbReference type="EMBL" id="PKD42577.1"/>
    </source>
</evidence>
<dbReference type="EMBL" id="PISP01000006">
    <property type="protein sequence ID" value="PKD42577.1"/>
    <property type="molecule type" value="Genomic_DNA"/>
</dbReference>
<feature type="region of interest" description="Disordered" evidence="1">
    <location>
        <begin position="1"/>
        <end position="25"/>
    </location>
</feature>
<comment type="caution">
    <text evidence="3">The sequence shown here is derived from an EMBL/GenBank/DDBJ whole genome shotgun (WGS) entry which is preliminary data.</text>
</comment>
<evidence type="ECO:0000256" key="1">
    <source>
        <dbReference type="SAM" id="MobiDB-lite"/>
    </source>
</evidence>